<dbReference type="EMBL" id="CAUYUJ010000235">
    <property type="protein sequence ID" value="CAK0789441.1"/>
    <property type="molecule type" value="Genomic_DNA"/>
</dbReference>
<gene>
    <name evidence="2" type="ORF">PCOR1329_LOCUS1003</name>
</gene>
<dbReference type="Gene3D" id="2.40.128.20">
    <property type="match status" value="1"/>
</dbReference>
<feature type="coiled-coil region" evidence="1">
    <location>
        <begin position="50"/>
        <end position="92"/>
    </location>
</feature>
<keyword evidence="1" id="KW-0175">Coiled coil</keyword>
<evidence type="ECO:0000256" key="1">
    <source>
        <dbReference type="SAM" id="Coils"/>
    </source>
</evidence>
<dbReference type="Proteomes" id="UP001189429">
    <property type="component" value="Unassembled WGS sequence"/>
</dbReference>
<organism evidence="2 3">
    <name type="scientific">Prorocentrum cordatum</name>
    <dbReference type="NCBI Taxonomy" id="2364126"/>
    <lineage>
        <taxon>Eukaryota</taxon>
        <taxon>Sar</taxon>
        <taxon>Alveolata</taxon>
        <taxon>Dinophyceae</taxon>
        <taxon>Prorocentrales</taxon>
        <taxon>Prorocentraceae</taxon>
        <taxon>Prorocentrum</taxon>
    </lineage>
</organism>
<keyword evidence="3" id="KW-1185">Reference proteome</keyword>
<protein>
    <recommendedName>
        <fullName evidence="4">Altered inheritance of mitochondria protein 24, mitochondrial</fullName>
    </recommendedName>
</protein>
<name>A0ABN9PGW8_9DINO</name>
<proteinExistence type="predicted"/>
<comment type="caution">
    <text evidence="2">The sequence shown here is derived from an EMBL/GenBank/DDBJ whole genome shotgun (WGS) entry which is preliminary data.</text>
</comment>
<dbReference type="SUPFAM" id="SSF50814">
    <property type="entry name" value="Lipocalins"/>
    <property type="match status" value="1"/>
</dbReference>
<reference evidence="2" key="1">
    <citation type="submission" date="2023-10" db="EMBL/GenBank/DDBJ databases">
        <authorList>
            <person name="Chen Y."/>
            <person name="Shah S."/>
            <person name="Dougan E. K."/>
            <person name="Thang M."/>
            <person name="Chan C."/>
        </authorList>
    </citation>
    <scope>NUCLEOTIDE SEQUENCE [LARGE SCALE GENOMIC DNA]</scope>
</reference>
<evidence type="ECO:0008006" key="4">
    <source>
        <dbReference type="Google" id="ProtNLM"/>
    </source>
</evidence>
<accession>A0ABN9PGW8</accession>
<dbReference type="InterPro" id="IPR012674">
    <property type="entry name" value="Calycin"/>
</dbReference>
<evidence type="ECO:0000313" key="2">
    <source>
        <dbReference type="EMBL" id="CAK0789441.1"/>
    </source>
</evidence>
<sequence length="341" mass="37710">MPPSRHKGEPCCRIGNWACYYEPREDVECVGSDSKSAGGMVDAVSPLSKVSLARRELQAVQNELEGAKVEIIQVLNQSVETARLDLELQRRQWFNAAGVAQAREGLEQKEDFLRRVQHVLLRTTLFSKPSKSTAVVIRENNLTMQMCPGLVGKSTRIAEIDEDNGLYMVEGCEFWLRRIDFNVIEVARNGYVSASMSSLSSDFSSDSDTSSEYPMEEQWSNEVDSALLGCWVLDRCEGNMSGIMADADVDWITQKTAKAFNYGAGLISHTLEQSGKKLTITMAGGLKTFKTKIDMSTDVPSQTIAENGQEVLVTGKWDGNALVILGTSKRDGQPIQASKRY</sequence>
<evidence type="ECO:0000313" key="3">
    <source>
        <dbReference type="Proteomes" id="UP001189429"/>
    </source>
</evidence>